<feature type="chain" id="PRO_5032842947" evidence="1">
    <location>
        <begin position="34"/>
        <end position="361"/>
    </location>
</feature>
<evidence type="ECO:0000313" key="3">
    <source>
        <dbReference type="Proteomes" id="UP000568109"/>
    </source>
</evidence>
<dbReference type="Proteomes" id="UP000568109">
    <property type="component" value="Unassembled WGS sequence"/>
</dbReference>
<name>A0A851HC54_9MOLU</name>
<accession>A0A851HC54</accession>
<keyword evidence="3" id="KW-1185">Reference proteome</keyword>
<proteinExistence type="predicted"/>
<organism evidence="2 3">
    <name type="scientific">Candidatus Phytoplasma pruni</name>
    <dbReference type="NCBI Taxonomy" id="479893"/>
    <lineage>
        <taxon>Bacteria</taxon>
        <taxon>Bacillati</taxon>
        <taxon>Mycoplasmatota</taxon>
        <taxon>Mollicutes</taxon>
        <taxon>Acholeplasmatales</taxon>
        <taxon>Acholeplasmataceae</taxon>
        <taxon>Candidatus Phytoplasma</taxon>
        <taxon>16SrIII (X-disease group)</taxon>
    </lineage>
</organism>
<evidence type="ECO:0000313" key="2">
    <source>
        <dbReference type="EMBL" id="NWN45655.1"/>
    </source>
</evidence>
<keyword evidence="1" id="KW-0732">Signal</keyword>
<dbReference type="RefSeq" id="WP_178734053.1">
    <property type="nucleotide sequence ID" value="NZ_JABUOH010000027.1"/>
</dbReference>
<feature type="signal peptide" evidence="1">
    <location>
        <begin position="1"/>
        <end position="33"/>
    </location>
</feature>
<sequence>MTKNISKFRKKFATTLMLFITFLTLFTGKHVHAFNPEEYHKDDNKKHIHLGWRYETGSFLDNNKRDFYSLSEITPFVPCIAHKEWLNEKQAAKNAVGSVPFLGAALDITDIAGLNDKFINDTEMKIANLNDVAQLNLVYEPEKGIFYFDENELYKIKEVNVTFCKCDQFSFTLNNVLDTITFPEALRNKEFPEVDGNKVFKETSKSSLTLGKVVAKDFAKERFKNYLQNKSQKKLQSAGNKAATKAAKKTGGKVLGFFGKFAVPGLRIGNDYRMKKNDDSENIKELITFNVYNDYYKKSVGFAIEFPSENVVQIHHFFKDENGNQKYETYTRNIEESSHFLVDVVRNKKFNPVSLYQGKKN</sequence>
<comment type="caution">
    <text evidence="2">The sequence shown here is derived from an EMBL/GenBank/DDBJ whole genome shotgun (WGS) entry which is preliminary data.</text>
</comment>
<gene>
    <name evidence="2" type="ORF">HR065_00970</name>
</gene>
<dbReference type="AlphaFoldDB" id="A0A851HC54"/>
<protein>
    <submittedName>
        <fullName evidence="2">Uncharacterized protein</fullName>
    </submittedName>
</protein>
<evidence type="ECO:0000256" key="1">
    <source>
        <dbReference type="SAM" id="SignalP"/>
    </source>
</evidence>
<dbReference type="EMBL" id="JABUOH010000027">
    <property type="protein sequence ID" value="NWN45655.1"/>
    <property type="molecule type" value="Genomic_DNA"/>
</dbReference>
<reference evidence="2 3" key="1">
    <citation type="submission" date="2020-06" db="EMBL/GenBank/DDBJ databases">
        <title>Draft genome sequence of Candidatus Phytoplasma pruni (X-disease group, subgroup 16SrIII-B) strain ChTDIII from Argentina.</title>
        <authorList>
            <person name="Fernandez F.D."/>
            <person name="Zuebert C."/>
            <person name="Huettel B."/>
            <person name="Kube M."/>
            <person name="Conci L.R."/>
        </authorList>
    </citation>
    <scope>NUCLEOTIDE SEQUENCE [LARGE SCALE GENOMIC DNA]</scope>
    <source>
        <strain evidence="2 3">ChTDIII</strain>
    </source>
</reference>